<name>A0A382U9X1_9ZZZZ</name>
<dbReference type="EMBL" id="UINC01142493">
    <property type="protein sequence ID" value="SVD30852.1"/>
    <property type="molecule type" value="Genomic_DNA"/>
</dbReference>
<proteinExistence type="predicted"/>
<organism evidence="1">
    <name type="scientific">marine metagenome</name>
    <dbReference type="NCBI Taxonomy" id="408172"/>
    <lineage>
        <taxon>unclassified sequences</taxon>
        <taxon>metagenomes</taxon>
        <taxon>ecological metagenomes</taxon>
    </lineage>
</organism>
<gene>
    <name evidence="1" type="ORF">METZ01_LOCUS383706</name>
</gene>
<evidence type="ECO:0000313" key="1">
    <source>
        <dbReference type="EMBL" id="SVD30852.1"/>
    </source>
</evidence>
<accession>A0A382U9X1</accession>
<feature type="non-terminal residue" evidence="1">
    <location>
        <position position="1"/>
    </location>
</feature>
<reference evidence="1" key="1">
    <citation type="submission" date="2018-05" db="EMBL/GenBank/DDBJ databases">
        <authorList>
            <person name="Lanie J.A."/>
            <person name="Ng W.-L."/>
            <person name="Kazmierczak K.M."/>
            <person name="Andrzejewski T.M."/>
            <person name="Davidsen T.M."/>
            <person name="Wayne K.J."/>
            <person name="Tettelin H."/>
            <person name="Glass J.I."/>
            <person name="Rusch D."/>
            <person name="Podicherti R."/>
            <person name="Tsui H.-C.T."/>
            <person name="Winkler M.E."/>
        </authorList>
    </citation>
    <scope>NUCLEOTIDE SEQUENCE</scope>
</reference>
<feature type="non-terminal residue" evidence="1">
    <location>
        <position position="295"/>
    </location>
</feature>
<sequence length="295" mass="34499">YKPLMNVIQALDEIDLVETSVGFYDKKTQTGKRSRIRITMGFEELFSDYLITPSHLHKVPIDPIRMKDKSKKLVNYRETPLTRRMRTTVRSYNKLLSSAEISIPFKNTIVKDYLENNIVDFSNNTYHRIFNDSSFNMGGRFYGPWWQTINSDLRKLITINKQKTVELDYGSLHIHLLYSKEGLNYHTLFGSTADPYLLKGYGKQYRDIIKRAFLIALNMKTKRNYAQTVAYVLREQGIFKKNISYKDMLSQFFTLHPKIKKYFFTGVGTELQYVDSCITESIVIRMIKMGIPVLG</sequence>
<protein>
    <submittedName>
        <fullName evidence="1">Uncharacterized protein</fullName>
    </submittedName>
</protein>
<dbReference type="AlphaFoldDB" id="A0A382U9X1"/>